<dbReference type="OrthoDB" id="319515at2"/>
<proteinExistence type="predicted"/>
<evidence type="ECO:0000313" key="4">
    <source>
        <dbReference type="Proteomes" id="UP000297891"/>
    </source>
</evidence>
<dbReference type="AlphaFoldDB" id="A0A2M9Y0Q5"/>
<feature type="chain" id="PRO_5044383719" description="Porin" evidence="2">
    <location>
        <begin position="21"/>
        <end position="371"/>
    </location>
</feature>
<feature type="region of interest" description="Disordered" evidence="1">
    <location>
        <begin position="23"/>
        <end position="49"/>
    </location>
</feature>
<evidence type="ECO:0000256" key="2">
    <source>
        <dbReference type="SAM" id="SignalP"/>
    </source>
</evidence>
<sequence length="371" mass="42139">MKQFRWTLTLFLFAFFPILAQSTPKTPQGLPQTNDLPQTVTTTPDDEKSEKERWRFLFYAGTGKADIQTNPNIPFAHRDPNTGLQINPGIGKRTGLTSAGTTNFPSEGTGTNQGSLFTLMNDKWLFAYGYTSLDLKMSPAHQGTVPVRSFDSSSEHIVRNIRVDYTQKITDSFATVFSVRQFQRTGNYQWENVLESTNVSNHYVAFPKIQLNDNMRINSFTIGFKSTYFKNWEIEPYLQYRDARFYANVFSTVGIAQRSDQLLLPSDPSAIANAWAYQGLGSAYALPLYNSINKEFGNVGLRLQYSPFKFLIFRSDVRRNPVLAAWEVRGSVTMFFNKYFGITAGGVYAEAEINPLNLRGWEIGPTFTYLF</sequence>
<dbReference type="EMBL" id="RQFP01000004">
    <property type="protein sequence ID" value="TGK94049.1"/>
    <property type="molecule type" value="Genomic_DNA"/>
</dbReference>
<name>A0A2M9Y0Q5_9LEPT</name>
<feature type="compositionally biased region" description="Polar residues" evidence="1">
    <location>
        <begin position="23"/>
        <end position="43"/>
    </location>
</feature>
<evidence type="ECO:0000313" key="3">
    <source>
        <dbReference type="EMBL" id="TGK94049.1"/>
    </source>
</evidence>
<gene>
    <name evidence="3" type="ORF">EHQ30_11190</name>
</gene>
<dbReference type="Proteomes" id="UP000297891">
    <property type="component" value="Unassembled WGS sequence"/>
</dbReference>
<feature type="signal peptide" evidence="2">
    <location>
        <begin position="1"/>
        <end position="20"/>
    </location>
</feature>
<accession>A0A2M9Y0Q5</accession>
<keyword evidence="4" id="KW-1185">Reference proteome</keyword>
<organism evidence="3 4">
    <name type="scientific">Leptospira brenneri</name>
    <dbReference type="NCBI Taxonomy" id="2023182"/>
    <lineage>
        <taxon>Bacteria</taxon>
        <taxon>Pseudomonadati</taxon>
        <taxon>Spirochaetota</taxon>
        <taxon>Spirochaetia</taxon>
        <taxon>Leptospirales</taxon>
        <taxon>Leptospiraceae</taxon>
        <taxon>Leptospira</taxon>
    </lineage>
</organism>
<evidence type="ECO:0008006" key="5">
    <source>
        <dbReference type="Google" id="ProtNLM"/>
    </source>
</evidence>
<reference evidence="3" key="1">
    <citation type="journal article" date="2019" name="PLoS Negl. Trop. Dis.">
        <title>Revisiting the worldwide diversity of Leptospira species in the environment.</title>
        <authorList>
            <person name="Vincent A.T."/>
            <person name="Schiettekatte O."/>
            <person name="Bourhy P."/>
            <person name="Veyrier F.J."/>
            <person name="Picardeau M."/>
        </authorList>
    </citation>
    <scope>NUCLEOTIDE SEQUENCE [LARGE SCALE GENOMIC DNA]</scope>
    <source>
        <strain evidence="3">201800277</strain>
    </source>
</reference>
<dbReference type="RefSeq" id="WP_100791240.1">
    <property type="nucleotide sequence ID" value="NZ_NPDQ01000005.1"/>
</dbReference>
<comment type="caution">
    <text evidence="3">The sequence shown here is derived from an EMBL/GenBank/DDBJ whole genome shotgun (WGS) entry which is preliminary data.</text>
</comment>
<evidence type="ECO:0000256" key="1">
    <source>
        <dbReference type="SAM" id="MobiDB-lite"/>
    </source>
</evidence>
<keyword evidence="2" id="KW-0732">Signal</keyword>
<protein>
    <recommendedName>
        <fullName evidence="5">Porin</fullName>
    </recommendedName>
</protein>